<dbReference type="Proteomes" id="UP000692954">
    <property type="component" value="Unassembled WGS sequence"/>
</dbReference>
<dbReference type="EMBL" id="CAJJDN010000028">
    <property type="protein sequence ID" value="CAD8072085.1"/>
    <property type="molecule type" value="Genomic_DNA"/>
</dbReference>
<reference evidence="4" key="1">
    <citation type="submission" date="2021-01" db="EMBL/GenBank/DDBJ databases">
        <authorList>
            <consortium name="Genoscope - CEA"/>
            <person name="William W."/>
        </authorList>
    </citation>
    <scope>NUCLEOTIDE SEQUENCE</scope>
</reference>
<keyword evidence="2" id="KW-0521">NADP</keyword>
<name>A0A8S1M1B4_9CILI</name>
<proteinExistence type="inferred from homology"/>
<comment type="similarity">
    <text evidence="1">Belongs to the short-chain dehydrogenases/reductases (SDR) family.</text>
</comment>
<dbReference type="PANTHER" id="PTHR43963">
    <property type="entry name" value="CARBONYL REDUCTASE 1-RELATED"/>
    <property type="match status" value="1"/>
</dbReference>
<evidence type="ECO:0000313" key="4">
    <source>
        <dbReference type="EMBL" id="CAD8072085.1"/>
    </source>
</evidence>
<evidence type="ECO:0000256" key="2">
    <source>
        <dbReference type="ARBA" id="ARBA00022857"/>
    </source>
</evidence>
<gene>
    <name evidence="4" type="ORF">PSON_ATCC_30995.1.T0280414</name>
</gene>
<organism evidence="4 5">
    <name type="scientific">Paramecium sonneborni</name>
    <dbReference type="NCBI Taxonomy" id="65129"/>
    <lineage>
        <taxon>Eukaryota</taxon>
        <taxon>Sar</taxon>
        <taxon>Alveolata</taxon>
        <taxon>Ciliophora</taxon>
        <taxon>Intramacronucleata</taxon>
        <taxon>Oligohymenophorea</taxon>
        <taxon>Peniculida</taxon>
        <taxon>Parameciidae</taxon>
        <taxon>Paramecium</taxon>
    </lineage>
</organism>
<dbReference type="GO" id="GO:0016491">
    <property type="term" value="F:oxidoreductase activity"/>
    <property type="evidence" value="ECO:0007669"/>
    <property type="project" value="UniProtKB-KW"/>
</dbReference>
<accession>A0A8S1M1B4</accession>
<keyword evidence="3" id="KW-0560">Oxidoreductase</keyword>
<dbReference type="InterPro" id="IPR002347">
    <property type="entry name" value="SDR_fam"/>
</dbReference>
<keyword evidence="5" id="KW-1185">Reference proteome</keyword>
<evidence type="ECO:0000256" key="1">
    <source>
        <dbReference type="ARBA" id="ARBA00006484"/>
    </source>
</evidence>
<comment type="caution">
    <text evidence="4">The sequence shown here is derived from an EMBL/GenBank/DDBJ whole genome shotgun (WGS) entry which is preliminary data.</text>
</comment>
<dbReference type="OrthoDB" id="1933717at2759"/>
<evidence type="ECO:0000313" key="5">
    <source>
        <dbReference type="Proteomes" id="UP000692954"/>
    </source>
</evidence>
<evidence type="ECO:0000256" key="3">
    <source>
        <dbReference type="ARBA" id="ARBA00023002"/>
    </source>
</evidence>
<sequence>MNTDIFKKCLGFKLAGVLSANHHILLTARNLDSVNQAKCKIKTIVPNASITTQQLDVSRFDSIKVFHKWMISTNTTVDIIVNNVGVNDENQLENKAFDIMNTNLFGIINLTETITHLRWKNYFNIFYAWQIKIITTIYLKIIIRENDKIINITNGQRSHTQLKRRQLQNMVFAYSTTLQSIQSINQCLCQICLNRFSITKSIYILCSSWMRVKTDMGGPKAPSEIKDGIFTSKFLIQELPYGRKSTISCQVFQ</sequence>
<dbReference type="AlphaFoldDB" id="A0A8S1M1B4"/>
<dbReference type="Pfam" id="PF00106">
    <property type="entry name" value="adh_short"/>
    <property type="match status" value="1"/>
</dbReference>
<protein>
    <submittedName>
        <fullName evidence="4">Uncharacterized protein</fullName>
    </submittedName>
</protein>
<dbReference type="PANTHER" id="PTHR43963:SF6">
    <property type="entry name" value="CHAIN DEHYDROGENASE FAMILY PROTEIN, PUTATIVE (AFU_ORTHOLOGUE AFUA_3G15350)-RELATED"/>
    <property type="match status" value="1"/>
</dbReference>